<comment type="caution">
    <text evidence="2">The sequence shown here is derived from an EMBL/GenBank/DDBJ whole genome shotgun (WGS) entry which is preliminary data.</text>
</comment>
<name>A0A402DTK5_9CELL</name>
<gene>
    <name evidence="2" type="ORF">CBZ_24880</name>
</gene>
<dbReference type="SMART" id="SM00347">
    <property type="entry name" value="HTH_MARR"/>
    <property type="match status" value="1"/>
</dbReference>
<reference evidence="2 3" key="1">
    <citation type="submission" date="2019-01" db="EMBL/GenBank/DDBJ databases">
        <title>Draft genome sequence of Cellulomonas takizawaensis strain TKZ-21.</title>
        <authorList>
            <person name="Yamamura H."/>
            <person name="Hayashi T."/>
            <person name="Hamada M."/>
            <person name="Serisawa Y."/>
            <person name="Matsuyama K."/>
            <person name="Nakagawa Y."/>
            <person name="Otoguro M."/>
            <person name="Yanagida F."/>
            <person name="Hayakawa M."/>
        </authorList>
    </citation>
    <scope>NUCLEOTIDE SEQUENCE [LARGE SCALE GENOMIC DNA]</scope>
    <source>
        <strain evidence="2 3">NBRC12680</strain>
    </source>
</reference>
<dbReference type="InterPro" id="IPR000835">
    <property type="entry name" value="HTH_MarR-typ"/>
</dbReference>
<dbReference type="EMBL" id="BIMR01000208">
    <property type="protein sequence ID" value="GCE77432.1"/>
    <property type="molecule type" value="Genomic_DNA"/>
</dbReference>
<dbReference type="PANTHER" id="PTHR33164:SF99">
    <property type="entry name" value="MARR FAMILY REGULATORY PROTEIN"/>
    <property type="match status" value="1"/>
</dbReference>
<evidence type="ECO:0000259" key="1">
    <source>
        <dbReference type="PROSITE" id="PS50995"/>
    </source>
</evidence>
<organism evidence="2 3">
    <name type="scientific">Cellulomonas biazotea</name>
    <dbReference type="NCBI Taxonomy" id="1709"/>
    <lineage>
        <taxon>Bacteria</taxon>
        <taxon>Bacillati</taxon>
        <taxon>Actinomycetota</taxon>
        <taxon>Actinomycetes</taxon>
        <taxon>Micrococcales</taxon>
        <taxon>Cellulomonadaceae</taxon>
        <taxon>Cellulomonas</taxon>
    </lineage>
</organism>
<dbReference type="GO" id="GO:0003700">
    <property type="term" value="F:DNA-binding transcription factor activity"/>
    <property type="evidence" value="ECO:0007669"/>
    <property type="project" value="InterPro"/>
</dbReference>
<protein>
    <recommendedName>
        <fullName evidence="1">HTH marR-type domain-containing protein</fullName>
    </recommendedName>
</protein>
<evidence type="ECO:0000313" key="2">
    <source>
        <dbReference type="EMBL" id="GCE77432.1"/>
    </source>
</evidence>
<accession>A0A402DTK5</accession>
<keyword evidence="3" id="KW-1185">Reference proteome</keyword>
<dbReference type="InterPro" id="IPR036388">
    <property type="entry name" value="WH-like_DNA-bd_sf"/>
</dbReference>
<dbReference type="Gene3D" id="1.10.10.10">
    <property type="entry name" value="Winged helix-like DNA-binding domain superfamily/Winged helix DNA-binding domain"/>
    <property type="match status" value="1"/>
</dbReference>
<dbReference type="InterPro" id="IPR039422">
    <property type="entry name" value="MarR/SlyA-like"/>
</dbReference>
<dbReference type="GO" id="GO:0006950">
    <property type="term" value="P:response to stress"/>
    <property type="evidence" value="ECO:0007669"/>
    <property type="project" value="TreeGrafter"/>
</dbReference>
<dbReference type="InterPro" id="IPR036390">
    <property type="entry name" value="WH_DNA-bd_sf"/>
</dbReference>
<feature type="domain" description="HTH marR-type" evidence="1">
    <location>
        <begin position="17"/>
        <end position="153"/>
    </location>
</feature>
<dbReference type="SUPFAM" id="SSF46785">
    <property type="entry name" value="Winged helix' DNA-binding domain"/>
    <property type="match status" value="1"/>
</dbReference>
<proteinExistence type="predicted"/>
<evidence type="ECO:0000313" key="3">
    <source>
        <dbReference type="Proteomes" id="UP000289954"/>
    </source>
</evidence>
<dbReference type="AlphaFoldDB" id="A0A402DTK5"/>
<dbReference type="Proteomes" id="UP000289954">
    <property type="component" value="Unassembled WGS sequence"/>
</dbReference>
<dbReference type="PROSITE" id="PS50995">
    <property type="entry name" value="HTH_MARR_2"/>
    <property type="match status" value="1"/>
</dbReference>
<dbReference type="OrthoDB" id="3178168at2"/>
<dbReference type="Pfam" id="PF12802">
    <property type="entry name" value="MarR_2"/>
    <property type="match status" value="1"/>
</dbReference>
<dbReference type="PANTHER" id="PTHR33164">
    <property type="entry name" value="TRANSCRIPTIONAL REGULATOR, MARR FAMILY"/>
    <property type="match status" value="1"/>
</dbReference>
<sequence length="155" mass="16984">MFAVVSDDANAPLTAQEEDLLRALARLVAFVPRAFEADLGRAEHLSWTEYLTLMHLSDAPGHALRMGELAAATALTVGRMTQVVTRLESQDLVRRRPAETDRRGQVAVLTPTGVRRLEAARPAHVASVRRRLLDKLDGMDLATCTEALTRLGTDT</sequence>